<keyword evidence="4 9" id="KW-0547">Nucleotide-binding</keyword>
<dbReference type="SMART" id="SM00220">
    <property type="entry name" value="S_TKc"/>
    <property type="match status" value="1"/>
</dbReference>
<evidence type="ECO:0000256" key="1">
    <source>
        <dbReference type="ARBA" id="ARBA00012513"/>
    </source>
</evidence>
<dbReference type="GO" id="GO:0005524">
    <property type="term" value="F:ATP binding"/>
    <property type="evidence" value="ECO:0007669"/>
    <property type="project" value="UniProtKB-UniRule"/>
</dbReference>
<dbReference type="PANTHER" id="PTHR24356:SF163">
    <property type="entry name" value="3-PHOSPHOINOSITIDE-DEPENDENT PROTEIN KINASE 1-RELATED"/>
    <property type="match status" value="1"/>
</dbReference>
<dbReference type="PROSITE" id="PS00108">
    <property type="entry name" value="PROTEIN_KINASE_ST"/>
    <property type="match status" value="1"/>
</dbReference>
<evidence type="ECO:0000256" key="8">
    <source>
        <dbReference type="ARBA" id="ARBA00048679"/>
    </source>
</evidence>
<comment type="similarity">
    <text evidence="10">Belongs to the protein kinase superfamily.</text>
</comment>
<keyword evidence="2 10" id="KW-0723">Serine/threonine-protein kinase</keyword>
<name>A0A7G2CQF6_9TRYP</name>
<evidence type="ECO:0000256" key="9">
    <source>
        <dbReference type="PROSITE-ProRule" id="PRU10141"/>
    </source>
</evidence>
<accession>A0A7G2CQF6</accession>
<evidence type="ECO:0000259" key="11">
    <source>
        <dbReference type="PROSITE" id="PS50011"/>
    </source>
</evidence>
<evidence type="ECO:0000256" key="7">
    <source>
        <dbReference type="ARBA" id="ARBA00047899"/>
    </source>
</evidence>
<dbReference type="PANTHER" id="PTHR24356">
    <property type="entry name" value="SERINE/THREONINE-PROTEIN KINASE"/>
    <property type="match status" value="1"/>
</dbReference>
<dbReference type="VEuPathDB" id="TriTrypDB:ADEAN_000954900"/>
<proteinExistence type="inferred from homology"/>
<dbReference type="GO" id="GO:0035556">
    <property type="term" value="P:intracellular signal transduction"/>
    <property type="evidence" value="ECO:0007669"/>
    <property type="project" value="TreeGrafter"/>
</dbReference>
<dbReference type="OrthoDB" id="347657at2759"/>
<evidence type="ECO:0000256" key="3">
    <source>
        <dbReference type="ARBA" id="ARBA00022679"/>
    </source>
</evidence>
<dbReference type="InterPro" id="IPR017441">
    <property type="entry name" value="Protein_kinase_ATP_BS"/>
</dbReference>
<sequence>MANSGKMDPQDFEYERHLGTGAFSKVVTGLYKPTGKRFAMKLISMTSILNAPPEERTRMAEVAKRESRMLVMCDHPNIVRFFQSMRTSEDLVYVTELCDGGELLDYIRDLGKIPLEATRFAIAELFSALFYLHSGKKRVPAGSKSPTIIHRDIKPENIMLMKDFHLKLIDFGTAVVTDSVHDKPADEESGQGRAQTFCGTTYYMSPELFRDNYTCCASDYWGCGCVMYHMLVGKRPFEASTQYNLIKVILEQEPEYPPDLDQNAKDLIVRLLAKSPDERISMDDIKRHPFFSVVNFDTLSQTNVSNFWIKEDEWVDGRYASL</sequence>
<dbReference type="EMBL" id="LR877167">
    <property type="protein sequence ID" value="CAD2222010.1"/>
    <property type="molecule type" value="Genomic_DNA"/>
</dbReference>
<gene>
    <name evidence="12" type="ORF">ADEAN_000954900</name>
</gene>
<evidence type="ECO:0000256" key="4">
    <source>
        <dbReference type="ARBA" id="ARBA00022741"/>
    </source>
</evidence>
<comment type="catalytic activity">
    <reaction evidence="8">
        <text>L-seryl-[protein] + ATP = O-phospho-L-seryl-[protein] + ADP + H(+)</text>
        <dbReference type="Rhea" id="RHEA:17989"/>
        <dbReference type="Rhea" id="RHEA-COMP:9863"/>
        <dbReference type="Rhea" id="RHEA-COMP:11604"/>
        <dbReference type="ChEBI" id="CHEBI:15378"/>
        <dbReference type="ChEBI" id="CHEBI:29999"/>
        <dbReference type="ChEBI" id="CHEBI:30616"/>
        <dbReference type="ChEBI" id="CHEBI:83421"/>
        <dbReference type="ChEBI" id="CHEBI:456216"/>
        <dbReference type="EC" id="2.7.11.1"/>
    </reaction>
</comment>
<dbReference type="PROSITE" id="PS50011">
    <property type="entry name" value="PROTEIN_KINASE_DOM"/>
    <property type="match status" value="1"/>
</dbReference>
<organism evidence="12 13">
    <name type="scientific">Angomonas deanei</name>
    <dbReference type="NCBI Taxonomy" id="59799"/>
    <lineage>
        <taxon>Eukaryota</taxon>
        <taxon>Discoba</taxon>
        <taxon>Euglenozoa</taxon>
        <taxon>Kinetoplastea</taxon>
        <taxon>Metakinetoplastina</taxon>
        <taxon>Trypanosomatida</taxon>
        <taxon>Trypanosomatidae</taxon>
        <taxon>Strigomonadinae</taxon>
        <taxon>Angomonas</taxon>
    </lineage>
</organism>
<feature type="binding site" evidence="9">
    <location>
        <position position="41"/>
    </location>
    <ligand>
        <name>ATP</name>
        <dbReference type="ChEBI" id="CHEBI:30616"/>
    </ligand>
</feature>
<keyword evidence="5 12" id="KW-0418">Kinase</keyword>
<evidence type="ECO:0000313" key="12">
    <source>
        <dbReference type="EMBL" id="CAD2222010.1"/>
    </source>
</evidence>
<comment type="catalytic activity">
    <reaction evidence="7">
        <text>L-threonyl-[protein] + ATP = O-phospho-L-threonyl-[protein] + ADP + H(+)</text>
        <dbReference type="Rhea" id="RHEA:46608"/>
        <dbReference type="Rhea" id="RHEA-COMP:11060"/>
        <dbReference type="Rhea" id="RHEA-COMP:11605"/>
        <dbReference type="ChEBI" id="CHEBI:15378"/>
        <dbReference type="ChEBI" id="CHEBI:30013"/>
        <dbReference type="ChEBI" id="CHEBI:30616"/>
        <dbReference type="ChEBI" id="CHEBI:61977"/>
        <dbReference type="ChEBI" id="CHEBI:456216"/>
        <dbReference type="EC" id="2.7.11.1"/>
    </reaction>
</comment>
<dbReference type="GO" id="GO:0004674">
    <property type="term" value="F:protein serine/threonine kinase activity"/>
    <property type="evidence" value="ECO:0007669"/>
    <property type="project" value="UniProtKB-KW"/>
</dbReference>
<feature type="domain" description="Protein kinase" evidence="11">
    <location>
        <begin position="12"/>
        <end position="291"/>
    </location>
</feature>
<dbReference type="Gene3D" id="1.10.510.10">
    <property type="entry name" value="Transferase(Phosphotransferase) domain 1"/>
    <property type="match status" value="1"/>
</dbReference>
<dbReference type="InterPro" id="IPR008271">
    <property type="entry name" value="Ser/Thr_kinase_AS"/>
</dbReference>
<evidence type="ECO:0000256" key="10">
    <source>
        <dbReference type="RuleBase" id="RU000304"/>
    </source>
</evidence>
<dbReference type="InterPro" id="IPR011009">
    <property type="entry name" value="Kinase-like_dom_sf"/>
</dbReference>
<evidence type="ECO:0000313" key="13">
    <source>
        <dbReference type="Proteomes" id="UP000515908"/>
    </source>
</evidence>
<protein>
    <recommendedName>
        <fullName evidence="1">non-specific serine/threonine protein kinase</fullName>
        <ecNumber evidence="1">2.7.11.1</ecNumber>
    </recommendedName>
</protein>
<keyword evidence="13" id="KW-1185">Reference proteome</keyword>
<evidence type="ECO:0000256" key="2">
    <source>
        <dbReference type="ARBA" id="ARBA00022527"/>
    </source>
</evidence>
<dbReference type="EC" id="2.7.11.1" evidence="1"/>
<evidence type="ECO:0000256" key="6">
    <source>
        <dbReference type="ARBA" id="ARBA00022840"/>
    </source>
</evidence>
<keyword evidence="6 9" id="KW-0067">ATP-binding</keyword>
<keyword evidence="3 12" id="KW-0808">Transferase</keyword>
<dbReference type="PROSITE" id="PS00107">
    <property type="entry name" value="PROTEIN_KINASE_ATP"/>
    <property type="match status" value="1"/>
</dbReference>
<dbReference type="Proteomes" id="UP000515908">
    <property type="component" value="Chromosome 23"/>
</dbReference>
<dbReference type="FunFam" id="1.10.510.10:FF:000571">
    <property type="entry name" value="Maternal embryonic leucine zipper kinase"/>
    <property type="match status" value="1"/>
</dbReference>
<dbReference type="InterPro" id="IPR000719">
    <property type="entry name" value="Prot_kinase_dom"/>
</dbReference>
<reference evidence="12 13" key="1">
    <citation type="submission" date="2020-08" db="EMBL/GenBank/DDBJ databases">
        <authorList>
            <person name="Newling K."/>
            <person name="Davey J."/>
            <person name="Forrester S."/>
        </authorList>
    </citation>
    <scope>NUCLEOTIDE SEQUENCE [LARGE SCALE GENOMIC DNA]</scope>
    <source>
        <strain evidence="13">Crithidia deanei Carvalho (ATCC PRA-265)</strain>
    </source>
</reference>
<dbReference type="SUPFAM" id="SSF56112">
    <property type="entry name" value="Protein kinase-like (PK-like)"/>
    <property type="match status" value="1"/>
</dbReference>
<dbReference type="Pfam" id="PF00069">
    <property type="entry name" value="Pkinase"/>
    <property type="match status" value="1"/>
</dbReference>
<dbReference type="InterPro" id="IPR050236">
    <property type="entry name" value="Ser_Thr_kinase_AGC"/>
</dbReference>
<evidence type="ECO:0000256" key="5">
    <source>
        <dbReference type="ARBA" id="ARBA00022777"/>
    </source>
</evidence>
<dbReference type="AlphaFoldDB" id="A0A7G2CQF6"/>